<evidence type="ECO:0000313" key="9">
    <source>
        <dbReference type="Proteomes" id="UP000198406"/>
    </source>
</evidence>
<dbReference type="InterPro" id="IPR051243">
    <property type="entry name" value="PcG_WD-repeat"/>
</dbReference>
<feature type="region of interest" description="Disordered" evidence="7">
    <location>
        <begin position="29"/>
        <end position="49"/>
    </location>
</feature>
<name>A0A1Z5J6A5_FISSO</name>
<dbReference type="PANTHER" id="PTHR10253">
    <property type="entry name" value="POLYCOMB PROTEIN"/>
    <property type="match status" value="1"/>
</dbReference>
<feature type="compositionally biased region" description="Polar residues" evidence="7">
    <location>
        <begin position="125"/>
        <end position="140"/>
    </location>
</feature>
<organism evidence="8 9">
    <name type="scientific">Fistulifera solaris</name>
    <name type="common">Oleaginous diatom</name>
    <dbReference type="NCBI Taxonomy" id="1519565"/>
    <lineage>
        <taxon>Eukaryota</taxon>
        <taxon>Sar</taxon>
        <taxon>Stramenopiles</taxon>
        <taxon>Ochrophyta</taxon>
        <taxon>Bacillariophyta</taxon>
        <taxon>Bacillariophyceae</taxon>
        <taxon>Bacillariophycidae</taxon>
        <taxon>Naviculales</taxon>
        <taxon>Naviculaceae</taxon>
        <taxon>Fistulifera</taxon>
    </lineage>
</organism>
<feature type="compositionally biased region" description="Acidic residues" evidence="7">
    <location>
        <begin position="499"/>
        <end position="508"/>
    </location>
</feature>
<evidence type="ECO:0000313" key="8">
    <source>
        <dbReference type="EMBL" id="GAX09469.1"/>
    </source>
</evidence>
<sequence>MDTDESLSGKIRSLFIKYEHYVRTIPASEAPRPSVSAKKATSPSQTVQNIEVPHSPKQFLEDFRSGLREVYKLYDRQGRPIKFRDLVGSLEQISVDLSSACRPTSIVSRGESGEDPGFTVRSRVSRATNLDSSTTAASLQEESDSDEEESVRYYKSPQLLRTPPSIRTAVSATRNFVDLTTEKQGMQKGLEIISLLDSSESEDISYDHIRRKKRKGNRNEASQTTPPLRKSAMNASKVLSESIDMLFARCRKFSRTLPAGHSFRTTYDLLEKSVPDWSCASVQVHIPAEPTDSLNDLRSRFDEVYGIFDRMGRPIDISERLDLLRQILSMNSLKPHSRSSFTANSNENPLNSHDRTPNSFARLKDDSKYNNDEPSDENISLHSTGQSVQENQFCKNKFVDLTANKFYKHFEYRKVATMDVDDDDENSVYDSSTESEMEQRMNGVHNANLTCTVKRPPDHAPPPSAPIAIKEPTTPPPCASISIKEPTKSREKAMVLPESGDEEEDNVSDSDVPKVLLNLNPSRSSHLLRSSIKRTSNGHAKESHGEPVYCVSWSKDFSQSNAEAEKHSVSRYLSTCGSNAATVYRIVFGSSHGSRVESRHFVMTQSYIIDDKDESLYACTFAGRSSGDGADRSTSCTTKMPELLCVGGARRVIHVIDVVAKKSVMTLHGHGDSILSLKPCTTDEWILLSSSEDQSIRLWNLRSGASVAVLKGREGHIDSVICAAWNPSATLIISGGMDTTIKIWDARDGSQLRQAIARSHEVIDLLKNEPVFLDEKPILVTCPIFSTQRVHAHCVDCVQFIQNGLVLSKSVDSRIELWEPIFEGTDSETVRMKNQSGVEHLHSFEYSKGDVWYMSFATDPLFKRLVVGDCDGHLYVWNIGQKTSTPAYVLQTHGNISVPVRGVAFSPCGNTIVAYRDDGSFFKWDLRLKLNIA</sequence>
<dbReference type="Pfam" id="PF00400">
    <property type="entry name" value="WD40"/>
    <property type="match status" value="3"/>
</dbReference>
<dbReference type="PRINTS" id="PR00320">
    <property type="entry name" value="GPROTEINBRPT"/>
</dbReference>
<accession>A0A1Z5J6A5</accession>
<feature type="region of interest" description="Disordered" evidence="7">
    <location>
        <begin position="335"/>
        <end position="385"/>
    </location>
</feature>
<reference evidence="8 9" key="1">
    <citation type="journal article" date="2015" name="Plant Cell">
        <title>Oil accumulation by the oleaginous diatom Fistulifera solaris as revealed by the genome and transcriptome.</title>
        <authorList>
            <person name="Tanaka T."/>
            <person name="Maeda Y."/>
            <person name="Veluchamy A."/>
            <person name="Tanaka M."/>
            <person name="Abida H."/>
            <person name="Marechal E."/>
            <person name="Bowler C."/>
            <person name="Muto M."/>
            <person name="Sunaga Y."/>
            <person name="Tanaka M."/>
            <person name="Yoshino T."/>
            <person name="Taniguchi T."/>
            <person name="Fukuda Y."/>
            <person name="Nemoto M."/>
            <person name="Matsumoto M."/>
            <person name="Wong P.S."/>
            <person name="Aburatani S."/>
            <person name="Fujibuchi W."/>
        </authorList>
    </citation>
    <scope>NUCLEOTIDE SEQUENCE [LARGE SCALE GENOMIC DNA]</scope>
    <source>
        <strain evidence="8 9">JPCC DA0580</strain>
    </source>
</reference>
<dbReference type="SMART" id="SM00320">
    <property type="entry name" value="WD40"/>
    <property type="match status" value="7"/>
</dbReference>
<evidence type="ECO:0000256" key="4">
    <source>
        <dbReference type="ARBA" id="ARBA00023015"/>
    </source>
</evidence>
<evidence type="ECO:0000256" key="5">
    <source>
        <dbReference type="ARBA" id="ARBA00023163"/>
    </source>
</evidence>
<dbReference type="SUPFAM" id="SSF50978">
    <property type="entry name" value="WD40 repeat-like"/>
    <property type="match status" value="1"/>
</dbReference>
<keyword evidence="2 6" id="KW-0853">WD repeat</keyword>
<comment type="similarity">
    <text evidence="1">Belongs to the WD repeat ESC family.</text>
</comment>
<feature type="compositionally biased region" description="Polar residues" evidence="7">
    <location>
        <begin position="39"/>
        <end position="49"/>
    </location>
</feature>
<dbReference type="PROSITE" id="PS00678">
    <property type="entry name" value="WD_REPEATS_1"/>
    <property type="match status" value="2"/>
</dbReference>
<dbReference type="Gene3D" id="2.130.10.10">
    <property type="entry name" value="YVTN repeat-like/Quinoprotein amine dehydrogenase"/>
    <property type="match status" value="1"/>
</dbReference>
<feature type="repeat" description="WD" evidence="6">
    <location>
        <begin position="667"/>
        <end position="709"/>
    </location>
</feature>
<dbReference type="AlphaFoldDB" id="A0A1Z5J6A5"/>
<proteinExistence type="inferred from homology"/>
<feature type="region of interest" description="Disordered" evidence="7">
    <location>
        <begin position="457"/>
        <end position="510"/>
    </location>
</feature>
<dbReference type="InterPro" id="IPR020472">
    <property type="entry name" value="WD40_PAC1"/>
</dbReference>
<evidence type="ECO:0000256" key="1">
    <source>
        <dbReference type="ARBA" id="ARBA00008075"/>
    </source>
</evidence>
<dbReference type="Proteomes" id="UP000198406">
    <property type="component" value="Unassembled WGS sequence"/>
</dbReference>
<evidence type="ECO:0000256" key="6">
    <source>
        <dbReference type="PROSITE-ProRule" id="PRU00221"/>
    </source>
</evidence>
<dbReference type="InParanoid" id="A0A1Z5J6A5"/>
<dbReference type="PROSITE" id="PS50294">
    <property type="entry name" value="WD_REPEATS_REGION"/>
    <property type="match status" value="2"/>
</dbReference>
<feature type="region of interest" description="Disordered" evidence="7">
    <location>
        <begin position="125"/>
        <end position="158"/>
    </location>
</feature>
<gene>
    <name evidence="8" type="ORF">FisN_6Lh152</name>
</gene>
<evidence type="ECO:0000256" key="3">
    <source>
        <dbReference type="ARBA" id="ARBA00022737"/>
    </source>
</evidence>
<dbReference type="InterPro" id="IPR036322">
    <property type="entry name" value="WD40_repeat_dom_sf"/>
</dbReference>
<feature type="compositionally biased region" description="Basic and acidic residues" evidence="7">
    <location>
        <begin position="352"/>
        <end position="371"/>
    </location>
</feature>
<evidence type="ECO:0000256" key="7">
    <source>
        <dbReference type="SAM" id="MobiDB-lite"/>
    </source>
</evidence>
<feature type="region of interest" description="Disordered" evidence="7">
    <location>
        <begin position="210"/>
        <end position="233"/>
    </location>
</feature>
<dbReference type="InterPro" id="IPR015943">
    <property type="entry name" value="WD40/YVTN_repeat-like_dom_sf"/>
</dbReference>
<keyword evidence="5" id="KW-0804">Transcription</keyword>
<protein>
    <submittedName>
        <fullName evidence="8">Polycomb protein EED</fullName>
    </submittedName>
</protein>
<keyword evidence="4" id="KW-0805">Transcription regulation</keyword>
<comment type="caution">
    <text evidence="8">The sequence shown here is derived from an EMBL/GenBank/DDBJ whole genome shotgun (WGS) entry which is preliminary data.</text>
</comment>
<feature type="compositionally biased region" description="Polar residues" evidence="7">
    <location>
        <begin position="335"/>
        <end position="351"/>
    </location>
</feature>
<dbReference type="EMBL" id="BDSP01000007">
    <property type="protein sequence ID" value="GAX09469.1"/>
    <property type="molecule type" value="Genomic_DNA"/>
</dbReference>
<dbReference type="PROSITE" id="PS50082">
    <property type="entry name" value="WD_REPEATS_2"/>
    <property type="match status" value="2"/>
</dbReference>
<dbReference type="InterPro" id="IPR019775">
    <property type="entry name" value="WD40_repeat_CS"/>
</dbReference>
<dbReference type="InterPro" id="IPR001680">
    <property type="entry name" value="WD40_rpt"/>
</dbReference>
<evidence type="ECO:0000256" key="2">
    <source>
        <dbReference type="ARBA" id="ARBA00022574"/>
    </source>
</evidence>
<keyword evidence="9" id="KW-1185">Reference proteome</keyword>
<feature type="repeat" description="WD" evidence="6">
    <location>
        <begin position="713"/>
        <end position="754"/>
    </location>
</feature>
<keyword evidence="3" id="KW-0677">Repeat</keyword>
<dbReference type="OrthoDB" id="48792at2759"/>